<dbReference type="GO" id="GO:0004167">
    <property type="term" value="F:dopachrome isomerase activity"/>
    <property type="evidence" value="ECO:0007669"/>
    <property type="project" value="UniProtKB-EC"/>
</dbReference>
<dbReference type="SUPFAM" id="SSF55331">
    <property type="entry name" value="Tautomerase/MIF"/>
    <property type="match status" value="1"/>
</dbReference>
<sequence length="118" mass="12281">MPCLKVETNVPQAKIPADFPIKLTNVIAKSLGKPASYCMAIVTGGVSMAFGGSNEPCAYASLMSIGALGVSENKKHSKAIAECMASIGVPADRMYIHFVDSPSSVVGYNGSTFHDILG</sequence>
<reference evidence="13" key="1">
    <citation type="submission" date="2022-03" db="EMBL/GenBank/DDBJ databases">
        <authorList>
            <person name="Sayadi A."/>
        </authorList>
    </citation>
    <scope>NUCLEOTIDE SEQUENCE</scope>
</reference>
<dbReference type="PANTHER" id="PTHR11954">
    <property type="entry name" value="D-DOPACHROME DECARBOXYLASE"/>
    <property type="match status" value="1"/>
</dbReference>
<keyword evidence="5" id="KW-0413">Isomerase</keyword>
<dbReference type="EC" id="5.3.2.1" evidence="9"/>
<evidence type="ECO:0000256" key="1">
    <source>
        <dbReference type="ARBA" id="ARBA00004613"/>
    </source>
</evidence>
<dbReference type="InterPro" id="IPR019829">
    <property type="entry name" value="Macrophage_inhib_fac_CS"/>
</dbReference>
<evidence type="ECO:0000256" key="2">
    <source>
        <dbReference type="ARBA" id="ARBA00005851"/>
    </source>
</evidence>
<comment type="subcellular location">
    <subcellularLocation>
        <location evidence="1">Secreted</location>
    </subcellularLocation>
</comment>
<evidence type="ECO:0000256" key="8">
    <source>
        <dbReference type="ARBA" id="ARBA00038932"/>
    </source>
</evidence>
<evidence type="ECO:0000256" key="6">
    <source>
        <dbReference type="ARBA" id="ARBA00036735"/>
    </source>
</evidence>
<comment type="similarity">
    <text evidence="2">Belongs to the MIF family.</text>
</comment>
<dbReference type="PROSITE" id="PS01158">
    <property type="entry name" value="MIF"/>
    <property type="match status" value="1"/>
</dbReference>
<name>A0A9P0L7P6_ACAOB</name>
<evidence type="ECO:0000256" key="12">
    <source>
        <dbReference type="ARBA" id="ARBA00042730"/>
    </source>
</evidence>
<dbReference type="Pfam" id="PF01187">
    <property type="entry name" value="MIF"/>
    <property type="match status" value="1"/>
</dbReference>
<evidence type="ECO:0000256" key="11">
    <source>
        <dbReference type="ARBA" id="ARBA00041912"/>
    </source>
</evidence>
<evidence type="ECO:0000256" key="3">
    <source>
        <dbReference type="ARBA" id="ARBA00022514"/>
    </source>
</evidence>
<dbReference type="GO" id="GO:0050178">
    <property type="term" value="F:phenylpyruvate tautomerase activity"/>
    <property type="evidence" value="ECO:0007669"/>
    <property type="project" value="UniProtKB-EC"/>
</dbReference>
<comment type="catalytic activity">
    <reaction evidence="7">
        <text>L-dopachrome = 5,6-dihydroxyindole-2-carboxylate</text>
        <dbReference type="Rhea" id="RHEA:13041"/>
        <dbReference type="ChEBI" id="CHEBI:16875"/>
        <dbReference type="ChEBI" id="CHEBI:57509"/>
        <dbReference type="EC" id="5.3.3.12"/>
    </reaction>
</comment>
<organism evidence="13 14">
    <name type="scientific">Acanthoscelides obtectus</name>
    <name type="common">Bean weevil</name>
    <name type="synonym">Bruchus obtectus</name>
    <dbReference type="NCBI Taxonomy" id="200917"/>
    <lineage>
        <taxon>Eukaryota</taxon>
        <taxon>Metazoa</taxon>
        <taxon>Ecdysozoa</taxon>
        <taxon>Arthropoda</taxon>
        <taxon>Hexapoda</taxon>
        <taxon>Insecta</taxon>
        <taxon>Pterygota</taxon>
        <taxon>Neoptera</taxon>
        <taxon>Endopterygota</taxon>
        <taxon>Coleoptera</taxon>
        <taxon>Polyphaga</taxon>
        <taxon>Cucujiformia</taxon>
        <taxon>Chrysomeloidea</taxon>
        <taxon>Chrysomelidae</taxon>
        <taxon>Bruchinae</taxon>
        <taxon>Bruchini</taxon>
        <taxon>Acanthoscelides</taxon>
    </lineage>
</organism>
<evidence type="ECO:0000256" key="9">
    <source>
        <dbReference type="ARBA" id="ARBA00039086"/>
    </source>
</evidence>
<dbReference type="AlphaFoldDB" id="A0A9P0L7P6"/>
<dbReference type="Gene3D" id="3.30.429.10">
    <property type="entry name" value="Macrophage Migration Inhibitory Factor"/>
    <property type="match status" value="1"/>
</dbReference>
<proteinExistence type="inferred from homology"/>
<dbReference type="Proteomes" id="UP001152888">
    <property type="component" value="Unassembled WGS sequence"/>
</dbReference>
<comment type="catalytic activity">
    <reaction evidence="6">
        <text>3-phenylpyruvate = enol-phenylpyruvate</text>
        <dbReference type="Rhea" id="RHEA:17097"/>
        <dbReference type="ChEBI" id="CHEBI:16815"/>
        <dbReference type="ChEBI" id="CHEBI:18005"/>
        <dbReference type="EC" id="5.3.2.1"/>
    </reaction>
</comment>
<dbReference type="InterPro" id="IPR001398">
    <property type="entry name" value="Macrophage_inhib_fac"/>
</dbReference>
<evidence type="ECO:0000256" key="4">
    <source>
        <dbReference type="ARBA" id="ARBA00022525"/>
    </source>
</evidence>
<comment type="caution">
    <text evidence="13">The sequence shown here is derived from an EMBL/GenBank/DDBJ whole genome shotgun (WGS) entry which is preliminary data.</text>
</comment>
<evidence type="ECO:0000256" key="7">
    <source>
        <dbReference type="ARBA" id="ARBA00036823"/>
    </source>
</evidence>
<evidence type="ECO:0000313" key="14">
    <source>
        <dbReference type="Proteomes" id="UP001152888"/>
    </source>
</evidence>
<dbReference type="GO" id="GO:0005615">
    <property type="term" value="C:extracellular space"/>
    <property type="evidence" value="ECO:0007669"/>
    <property type="project" value="UniProtKB-KW"/>
</dbReference>
<evidence type="ECO:0000256" key="10">
    <source>
        <dbReference type="ARBA" id="ARBA00041631"/>
    </source>
</evidence>
<dbReference type="OrthoDB" id="255819at2759"/>
<accession>A0A9P0L7P6</accession>
<gene>
    <name evidence="13" type="ORF">ACAOBT_LOCUS16917</name>
</gene>
<keyword evidence="3" id="KW-0202">Cytokine</keyword>
<keyword evidence="14" id="KW-1185">Reference proteome</keyword>
<evidence type="ECO:0000313" key="13">
    <source>
        <dbReference type="EMBL" id="CAH1985873.1"/>
    </source>
</evidence>
<dbReference type="EMBL" id="CAKOFQ010006987">
    <property type="protein sequence ID" value="CAH1985873.1"/>
    <property type="molecule type" value="Genomic_DNA"/>
</dbReference>
<protein>
    <recommendedName>
        <fullName evidence="12">L-dopachrome isomerase</fullName>
        <ecNumber evidence="9">5.3.2.1</ecNumber>
        <ecNumber evidence="8">5.3.3.12</ecNumber>
    </recommendedName>
    <alternativeName>
        <fullName evidence="10">L-dopachrome tautomerase</fullName>
    </alternativeName>
    <alternativeName>
        <fullName evidence="11">Phenylpyruvate tautomerase</fullName>
    </alternativeName>
</protein>
<dbReference type="InterPro" id="IPR014347">
    <property type="entry name" value="Tautomerase/MIF_sf"/>
</dbReference>
<dbReference type="GO" id="GO:0005125">
    <property type="term" value="F:cytokine activity"/>
    <property type="evidence" value="ECO:0007669"/>
    <property type="project" value="UniProtKB-KW"/>
</dbReference>
<keyword evidence="4" id="KW-0964">Secreted</keyword>
<evidence type="ECO:0000256" key="5">
    <source>
        <dbReference type="ARBA" id="ARBA00023235"/>
    </source>
</evidence>
<dbReference type="EC" id="5.3.3.12" evidence="8"/>
<dbReference type="PANTHER" id="PTHR11954:SF6">
    <property type="entry name" value="MACROPHAGE MIGRATION INHIBITORY FACTOR"/>
    <property type="match status" value="1"/>
</dbReference>